<dbReference type="PANTHER" id="PTHR41259:SF1">
    <property type="entry name" value="DOUBLE-STRAND BREAK REPAIR RAD50 ATPASE, PUTATIVE-RELATED"/>
    <property type="match status" value="1"/>
</dbReference>
<reference evidence="4" key="2">
    <citation type="submission" date="2021-04" db="EMBL/GenBank/DDBJ databases">
        <authorList>
            <person name="Gilroy R."/>
        </authorList>
    </citation>
    <scope>NUCLEOTIDE SEQUENCE</scope>
    <source>
        <strain evidence="4">CHK198-12963</strain>
    </source>
</reference>
<reference evidence="4" key="1">
    <citation type="journal article" date="2021" name="PeerJ">
        <title>Extensive microbial diversity within the chicken gut microbiome revealed by metagenomics and culture.</title>
        <authorList>
            <person name="Gilroy R."/>
            <person name="Ravi A."/>
            <person name="Getino M."/>
            <person name="Pursley I."/>
            <person name="Horton D.L."/>
            <person name="Alikhan N.F."/>
            <person name="Baker D."/>
            <person name="Gharbi K."/>
            <person name="Hall N."/>
            <person name="Watson M."/>
            <person name="Adriaenssens E.M."/>
            <person name="Foster-Nyarko E."/>
            <person name="Jarju S."/>
            <person name="Secka A."/>
            <person name="Antonio M."/>
            <person name="Oren A."/>
            <person name="Chaudhuri R.R."/>
            <person name="La Ragione R."/>
            <person name="Hildebrand F."/>
            <person name="Pallen M.J."/>
        </authorList>
    </citation>
    <scope>NUCLEOTIDE SEQUENCE</scope>
    <source>
        <strain evidence="4">CHK198-12963</strain>
    </source>
</reference>
<comment type="caution">
    <text evidence="4">The sequence shown here is derived from an EMBL/GenBank/DDBJ whole genome shotgun (WGS) entry which is preliminary data.</text>
</comment>
<feature type="domain" description="YhaN AAA" evidence="3">
    <location>
        <begin position="1"/>
        <end position="146"/>
    </location>
</feature>
<feature type="transmembrane region" description="Helical" evidence="2">
    <location>
        <begin position="325"/>
        <end position="345"/>
    </location>
</feature>
<dbReference type="PANTHER" id="PTHR41259">
    <property type="entry name" value="DOUBLE-STRAND BREAK REPAIR RAD50 ATPASE, PUTATIVE-RELATED"/>
    <property type="match status" value="1"/>
</dbReference>
<feature type="coiled-coil region" evidence="1">
    <location>
        <begin position="218"/>
        <end position="252"/>
    </location>
</feature>
<keyword evidence="1" id="KW-0175">Coiled coil</keyword>
<dbReference type="Pfam" id="PF13514">
    <property type="entry name" value="AAA_27"/>
    <property type="match status" value="1"/>
</dbReference>
<feature type="transmembrane region" description="Helical" evidence="2">
    <location>
        <begin position="294"/>
        <end position="313"/>
    </location>
</feature>
<accession>A0A9D2PR72</accession>
<keyword evidence="2" id="KW-0812">Transmembrane</keyword>
<dbReference type="Proteomes" id="UP000823863">
    <property type="component" value="Unassembled WGS sequence"/>
</dbReference>
<keyword evidence="2" id="KW-0472">Membrane</keyword>
<keyword evidence="2" id="KW-1133">Transmembrane helix</keyword>
<organism evidence="4 5">
    <name type="scientific">Candidatus Enterocloster excrementigallinarum</name>
    <dbReference type="NCBI Taxonomy" id="2838558"/>
    <lineage>
        <taxon>Bacteria</taxon>
        <taxon>Bacillati</taxon>
        <taxon>Bacillota</taxon>
        <taxon>Clostridia</taxon>
        <taxon>Lachnospirales</taxon>
        <taxon>Lachnospiraceae</taxon>
        <taxon>Enterocloster</taxon>
    </lineage>
</organism>
<dbReference type="SUPFAM" id="SSF52540">
    <property type="entry name" value="P-loop containing nucleoside triphosphate hydrolases"/>
    <property type="match status" value="1"/>
</dbReference>
<evidence type="ECO:0000313" key="4">
    <source>
        <dbReference type="EMBL" id="HJC65146.1"/>
    </source>
</evidence>
<dbReference type="AlphaFoldDB" id="A0A9D2PR72"/>
<name>A0A9D2PR72_9FIRM</name>
<sequence length="617" mass="69130">MRILDLHISGFGKLRNRDFTFESGLNVVYGHNEAGKSTLHTFIRGMLFGIEKQRGRASKNDLYNKYEPWAGSGTYEGWMRVESQGEIFRIERRFLKKNQDLRIINETLGKEEQNTKAILERICCGLTETAYNNTISIGQLKCATDSGMVAELRNYIANLNTSGSIALNITKASAYLKSQRRQLEAQLLPQAALNYTTVLGEIRKLEQEVSSPEYVNQLSACRAKKSQLKQRLEEKQKEKENLIQKASRGRELLAGSQFSDRTAITSSLERAKKLYTDYQETASLSQKTSFKMRALIFGLLALLFLAGAGVLSLSPHVLQGFPLTLPVVLGGMGAAGFLCLAMALFQTAKGSRIKKQLAAESGQLKQIFTQQIGDCDLTADSMASFEKRMGELLRLWDAINQSEQTLLSLTDEISSLQKEEDSCSEELEKQQRIQWELEKKLEHLSSCKTQAEALKKTLAENERIQEEIDAIDLAQETMTNLSTSIRDSFGLYLNKTASQLISGITGGIYSSMSIDQNLNVFMNTPSRLVPIEQVSSGTMDQIYLAVRLAAAKLVQSGSDSMPLIFDDSFTLYDDERLKTALKWLSGAYQNQIIIFTCHQREAQLLTANQIPYQLVRI</sequence>
<evidence type="ECO:0000256" key="2">
    <source>
        <dbReference type="SAM" id="Phobius"/>
    </source>
</evidence>
<evidence type="ECO:0000259" key="3">
    <source>
        <dbReference type="Pfam" id="PF13514"/>
    </source>
</evidence>
<evidence type="ECO:0000313" key="5">
    <source>
        <dbReference type="Proteomes" id="UP000823863"/>
    </source>
</evidence>
<feature type="coiled-coil region" evidence="1">
    <location>
        <begin position="399"/>
        <end position="474"/>
    </location>
</feature>
<proteinExistence type="predicted"/>
<dbReference type="InterPro" id="IPR038734">
    <property type="entry name" value="YhaN_AAA"/>
</dbReference>
<protein>
    <submittedName>
        <fullName evidence="4">AAA family ATPase</fullName>
    </submittedName>
</protein>
<evidence type="ECO:0000256" key="1">
    <source>
        <dbReference type="SAM" id="Coils"/>
    </source>
</evidence>
<dbReference type="InterPro" id="IPR027417">
    <property type="entry name" value="P-loop_NTPase"/>
</dbReference>
<gene>
    <name evidence="4" type="ORF">H9931_00280</name>
</gene>
<dbReference type="Gene3D" id="3.40.50.300">
    <property type="entry name" value="P-loop containing nucleotide triphosphate hydrolases"/>
    <property type="match status" value="2"/>
</dbReference>
<dbReference type="EMBL" id="DWWB01000002">
    <property type="protein sequence ID" value="HJC65146.1"/>
    <property type="molecule type" value="Genomic_DNA"/>
</dbReference>